<protein>
    <submittedName>
        <fullName evidence="2">Class I SAM-dependent methyltransferase</fullName>
    </submittedName>
</protein>
<keyword evidence="3" id="KW-1185">Reference proteome</keyword>
<dbReference type="GO" id="GO:0032259">
    <property type="term" value="P:methylation"/>
    <property type="evidence" value="ECO:0007669"/>
    <property type="project" value="UniProtKB-KW"/>
</dbReference>
<dbReference type="Pfam" id="PF08241">
    <property type="entry name" value="Methyltransf_11"/>
    <property type="match status" value="1"/>
</dbReference>
<dbReference type="AlphaFoldDB" id="A0A4Y8UIM7"/>
<evidence type="ECO:0000259" key="1">
    <source>
        <dbReference type="Pfam" id="PF08241"/>
    </source>
</evidence>
<dbReference type="GO" id="GO:0008757">
    <property type="term" value="F:S-adenosylmethionine-dependent methyltransferase activity"/>
    <property type="evidence" value="ECO:0007669"/>
    <property type="project" value="InterPro"/>
</dbReference>
<keyword evidence="2" id="KW-0808">Transferase</keyword>
<dbReference type="SUPFAM" id="SSF53335">
    <property type="entry name" value="S-adenosyl-L-methionine-dependent methyltransferases"/>
    <property type="match status" value="1"/>
</dbReference>
<dbReference type="EMBL" id="SPIA01000005">
    <property type="protein sequence ID" value="TFH67153.1"/>
    <property type="molecule type" value="Genomic_DNA"/>
</dbReference>
<accession>A0A4Y8UIM7</accession>
<sequence length="254" mass="28388">MKLTQNYQDIFNQRGHLYNAASSICPTARDNELLTLLQLLEITDHDQLCDAPAGGGFVAEGIRRLNFSNCTITCVEPAERFAAAIPTVFSTHVCPIDQTQLPANRFTIVTSLAGLHHVQDRNGIFKEWRRLLKKAGQCVVADVGSDTATGFFLNSFVDRYCPGGHKGFFFEPGEFTSLFTAHNFKTVSEQLQTVAWRFNNRSEMGTFCKNLFGLEEITAEYVARGLEEIVGTQEGDHGQLDLQWQLRYAKGIAQ</sequence>
<dbReference type="Gene3D" id="3.40.50.150">
    <property type="entry name" value="Vaccinia Virus protein VP39"/>
    <property type="match status" value="1"/>
</dbReference>
<comment type="caution">
    <text evidence="2">The sequence shown here is derived from an EMBL/GenBank/DDBJ whole genome shotgun (WGS) entry which is preliminary data.</text>
</comment>
<proteinExistence type="predicted"/>
<feature type="domain" description="Methyltransferase type 11" evidence="1">
    <location>
        <begin position="53"/>
        <end position="140"/>
    </location>
</feature>
<keyword evidence="2" id="KW-0489">Methyltransferase</keyword>
<dbReference type="InterPro" id="IPR013216">
    <property type="entry name" value="Methyltransf_11"/>
</dbReference>
<dbReference type="OrthoDB" id="9772751at2"/>
<dbReference type="Proteomes" id="UP000298133">
    <property type="component" value="Unassembled WGS sequence"/>
</dbReference>
<organism evidence="2 3">
    <name type="scientific">Gammaproteobacteria bacterium LSUCC0057</name>
    <dbReference type="NCBI Taxonomy" id="2559237"/>
    <lineage>
        <taxon>Bacteria</taxon>
        <taxon>Pseudomonadati</taxon>
        <taxon>Pseudomonadota</taxon>
        <taxon>Gammaproteobacteria</taxon>
        <taxon>Cellvibrionales</taxon>
        <taxon>Porticoccaceae</taxon>
        <taxon>SAR92 clade</taxon>
    </lineage>
</organism>
<evidence type="ECO:0000313" key="2">
    <source>
        <dbReference type="EMBL" id="TFH67153.1"/>
    </source>
</evidence>
<gene>
    <name evidence="2" type="ORF">E3W66_09905</name>
</gene>
<reference evidence="2 3" key="1">
    <citation type="submission" date="2019-03" db="EMBL/GenBank/DDBJ databases">
        <title>Draft genome of Gammaproteobacteria bacterium LSUCC0057, a member of the SAR92 clade.</title>
        <authorList>
            <person name="Lanclos V.C."/>
            <person name="Doiron C."/>
            <person name="Henson M.W."/>
            <person name="Thrash J.C."/>
        </authorList>
    </citation>
    <scope>NUCLEOTIDE SEQUENCE [LARGE SCALE GENOMIC DNA]</scope>
    <source>
        <strain evidence="2 3">LSUCC0057</strain>
    </source>
</reference>
<name>A0A4Y8UIM7_9GAMM</name>
<evidence type="ECO:0000313" key="3">
    <source>
        <dbReference type="Proteomes" id="UP000298133"/>
    </source>
</evidence>
<dbReference type="InterPro" id="IPR029063">
    <property type="entry name" value="SAM-dependent_MTases_sf"/>
</dbReference>